<evidence type="ECO:0000256" key="1">
    <source>
        <dbReference type="ARBA" id="ARBA00023239"/>
    </source>
</evidence>
<evidence type="ECO:0000313" key="3">
    <source>
        <dbReference type="EMBL" id="MBF9235502.1"/>
    </source>
</evidence>
<gene>
    <name evidence="3" type="ORF">I2H38_19245</name>
</gene>
<dbReference type="InterPro" id="IPR032466">
    <property type="entry name" value="Metal_Hydrolase"/>
</dbReference>
<dbReference type="AlphaFoldDB" id="A0A931BZ74"/>
<evidence type="ECO:0000259" key="2">
    <source>
        <dbReference type="Pfam" id="PF04909"/>
    </source>
</evidence>
<evidence type="ECO:0000313" key="4">
    <source>
        <dbReference type="Proteomes" id="UP000599312"/>
    </source>
</evidence>
<keyword evidence="4" id="KW-1185">Reference proteome</keyword>
<dbReference type="GO" id="GO:0016787">
    <property type="term" value="F:hydrolase activity"/>
    <property type="evidence" value="ECO:0007669"/>
    <property type="project" value="InterPro"/>
</dbReference>
<feature type="domain" description="Amidohydrolase-related" evidence="2">
    <location>
        <begin position="29"/>
        <end position="270"/>
    </location>
</feature>
<dbReference type="Proteomes" id="UP000599312">
    <property type="component" value="Unassembled WGS sequence"/>
</dbReference>
<dbReference type="GO" id="GO:0016831">
    <property type="term" value="F:carboxy-lyase activity"/>
    <property type="evidence" value="ECO:0007669"/>
    <property type="project" value="InterPro"/>
</dbReference>
<dbReference type="InterPro" id="IPR032465">
    <property type="entry name" value="ACMSD"/>
</dbReference>
<dbReference type="Pfam" id="PF04909">
    <property type="entry name" value="Amidohydro_2"/>
    <property type="match status" value="1"/>
</dbReference>
<proteinExistence type="predicted"/>
<dbReference type="RefSeq" id="WP_196273490.1">
    <property type="nucleotide sequence ID" value="NZ_JADQDO010000014.1"/>
</dbReference>
<reference evidence="3" key="1">
    <citation type="submission" date="2020-11" db="EMBL/GenBank/DDBJ databases">
        <authorList>
            <person name="Kim M.K."/>
        </authorList>
    </citation>
    <scope>NUCLEOTIDE SEQUENCE</scope>
    <source>
        <strain evidence="3">BT350</strain>
    </source>
</reference>
<comment type="caution">
    <text evidence="3">The sequence shown here is derived from an EMBL/GenBank/DDBJ whole genome shotgun (WGS) entry which is preliminary data.</text>
</comment>
<sequence>MLIDFRTRPITPEYMALVSGPSRALNWRRWGLPVPNPEPLENFFEHLKKAGVDIGVFTGRQSTTLGEMTFGVSNDYVASCAAASSGRLLGVAGIDISDQAFALEEMERCVRELGLKGISIDPGRAKVFVDDRSVYPIYEKAAELGVPVIITMGPFVGKYGDPSTVDAPAADLPGTNFVCSHACWPQATEFLALAYRRTNVFIEPSIYWNLPGAFPVFEAANGLLQDQIIYASAYPFSTLESIDSFKAQIEWDEGAWRKVSFSNAAALLGISDDH</sequence>
<keyword evidence="1" id="KW-0456">Lyase</keyword>
<accession>A0A931BZ74</accession>
<protein>
    <submittedName>
        <fullName evidence="3">Amidohydrolase</fullName>
    </submittedName>
</protein>
<name>A0A931BZ74_9HYPH</name>
<dbReference type="Gene3D" id="3.20.20.140">
    <property type="entry name" value="Metal-dependent hydrolases"/>
    <property type="match status" value="1"/>
</dbReference>
<organism evidence="3 4">
    <name type="scientific">Microvirga alba</name>
    <dbReference type="NCBI Taxonomy" id="2791025"/>
    <lineage>
        <taxon>Bacteria</taxon>
        <taxon>Pseudomonadati</taxon>
        <taxon>Pseudomonadota</taxon>
        <taxon>Alphaproteobacteria</taxon>
        <taxon>Hyphomicrobiales</taxon>
        <taxon>Methylobacteriaceae</taxon>
        <taxon>Microvirga</taxon>
    </lineage>
</organism>
<dbReference type="InterPro" id="IPR006680">
    <property type="entry name" value="Amidohydro-rel"/>
</dbReference>
<dbReference type="EMBL" id="JADQDO010000014">
    <property type="protein sequence ID" value="MBF9235502.1"/>
    <property type="molecule type" value="Genomic_DNA"/>
</dbReference>
<dbReference type="PANTHER" id="PTHR21240">
    <property type="entry name" value="2-AMINO-3-CARBOXYLMUCONATE-6-SEMIALDEHYDE DECARBOXYLASE"/>
    <property type="match status" value="1"/>
</dbReference>
<dbReference type="SUPFAM" id="SSF51556">
    <property type="entry name" value="Metallo-dependent hydrolases"/>
    <property type="match status" value="1"/>
</dbReference>